<dbReference type="GO" id="GO:0005525">
    <property type="term" value="F:GTP binding"/>
    <property type="evidence" value="ECO:0007669"/>
    <property type="project" value="InterPro"/>
</dbReference>
<gene>
    <name evidence="3" type="ORF">SYNPS1DRAFT_27441</name>
</gene>
<dbReference type="Proteomes" id="UP000278143">
    <property type="component" value="Unassembled WGS sequence"/>
</dbReference>
<accession>A0A4P9Z2Z2</accession>
<protein>
    <submittedName>
        <fullName evidence="3">Dynamin GTPase effector domain-containing protein</fullName>
    </submittedName>
</protein>
<feature type="compositionally biased region" description="Basic and acidic residues" evidence="1">
    <location>
        <begin position="21"/>
        <end position="38"/>
    </location>
</feature>
<feature type="compositionally biased region" description="Polar residues" evidence="1">
    <location>
        <begin position="1"/>
        <end position="10"/>
    </location>
</feature>
<evidence type="ECO:0000256" key="1">
    <source>
        <dbReference type="SAM" id="MobiDB-lite"/>
    </source>
</evidence>
<dbReference type="GO" id="GO:0016559">
    <property type="term" value="P:peroxisome fission"/>
    <property type="evidence" value="ECO:0007669"/>
    <property type="project" value="TreeGrafter"/>
</dbReference>
<dbReference type="GO" id="GO:0006897">
    <property type="term" value="P:endocytosis"/>
    <property type="evidence" value="ECO:0007669"/>
    <property type="project" value="TreeGrafter"/>
</dbReference>
<proteinExistence type="predicted"/>
<dbReference type="GO" id="GO:0005777">
    <property type="term" value="C:peroxisome"/>
    <property type="evidence" value="ECO:0007669"/>
    <property type="project" value="TreeGrafter"/>
</dbReference>
<dbReference type="InterPro" id="IPR003130">
    <property type="entry name" value="GED"/>
</dbReference>
<organism evidence="3 4">
    <name type="scientific">Syncephalis pseudoplumigaleata</name>
    <dbReference type="NCBI Taxonomy" id="1712513"/>
    <lineage>
        <taxon>Eukaryota</taxon>
        <taxon>Fungi</taxon>
        <taxon>Fungi incertae sedis</taxon>
        <taxon>Zoopagomycota</taxon>
        <taxon>Zoopagomycotina</taxon>
        <taxon>Zoopagomycetes</taxon>
        <taxon>Zoopagales</taxon>
        <taxon>Piptocephalidaceae</taxon>
        <taxon>Syncephalis</taxon>
    </lineage>
</organism>
<evidence type="ECO:0000313" key="4">
    <source>
        <dbReference type="Proteomes" id="UP000278143"/>
    </source>
</evidence>
<feature type="domain" description="GED" evidence="2">
    <location>
        <begin position="118"/>
        <end position="205"/>
    </location>
</feature>
<dbReference type="PANTHER" id="PTHR11566">
    <property type="entry name" value="DYNAMIN"/>
    <property type="match status" value="1"/>
</dbReference>
<dbReference type="GO" id="GO:0003924">
    <property type="term" value="F:GTPase activity"/>
    <property type="evidence" value="ECO:0007669"/>
    <property type="project" value="InterPro"/>
</dbReference>
<dbReference type="OrthoDB" id="5061070at2759"/>
<keyword evidence="4" id="KW-1185">Reference proteome</keyword>
<sequence>MAQTLPSAVTSLEAASAHLGSDSEERDDRRQPRSRESSHSAPVSEVHAGQQGGDFLNYFFGNRPTGRPSGMVGAGLDAATKDMVMPGRVHDPTVVPEMKSLLINEDGPQLTDREEAEVQLIRTLITSYFNIVRKSIQDLVPKAIMHLLVDQTRDAVQNRLVAALYREDLFNVLLQEDEAIATERARCQSMLDVYNRAFSIISEVI</sequence>
<dbReference type="GO" id="GO:0005874">
    <property type="term" value="C:microtubule"/>
    <property type="evidence" value="ECO:0007669"/>
    <property type="project" value="TreeGrafter"/>
</dbReference>
<dbReference type="PROSITE" id="PS51388">
    <property type="entry name" value="GED"/>
    <property type="match status" value="1"/>
</dbReference>
<dbReference type="GO" id="GO:0016020">
    <property type="term" value="C:membrane"/>
    <property type="evidence" value="ECO:0007669"/>
    <property type="project" value="TreeGrafter"/>
</dbReference>
<dbReference type="GO" id="GO:0000266">
    <property type="term" value="P:mitochondrial fission"/>
    <property type="evidence" value="ECO:0007669"/>
    <property type="project" value="TreeGrafter"/>
</dbReference>
<dbReference type="Gene3D" id="1.20.120.1240">
    <property type="entry name" value="Dynamin, middle domain"/>
    <property type="match status" value="1"/>
</dbReference>
<evidence type="ECO:0000259" key="2">
    <source>
        <dbReference type="PROSITE" id="PS51388"/>
    </source>
</evidence>
<dbReference type="EMBL" id="KZ989313">
    <property type="protein sequence ID" value="RKP26884.1"/>
    <property type="molecule type" value="Genomic_DNA"/>
</dbReference>
<dbReference type="InterPro" id="IPR022812">
    <property type="entry name" value="Dynamin"/>
</dbReference>
<name>A0A4P9Z2Z2_9FUNG</name>
<dbReference type="InterPro" id="IPR020850">
    <property type="entry name" value="GED_dom"/>
</dbReference>
<dbReference type="AlphaFoldDB" id="A0A4P9Z2Z2"/>
<reference evidence="4" key="1">
    <citation type="journal article" date="2018" name="Nat. Microbiol.">
        <title>Leveraging single-cell genomics to expand the fungal tree of life.</title>
        <authorList>
            <person name="Ahrendt S.R."/>
            <person name="Quandt C.A."/>
            <person name="Ciobanu D."/>
            <person name="Clum A."/>
            <person name="Salamov A."/>
            <person name="Andreopoulos B."/>
            <person name="Cheng J.F."/>
            <person name="Woyke T."/>
            <person name="Pelin A."/>
            <person name="Henrissat B."/>
            <person name="Reynolds N.K."/>
            <person name="Benny G.L."/>
            <person name="Smith M.E."/>
            <person name="James T.Y."/>
            <person name="Grigoriev I.V."/>
        </authorList>
    </citation>
    <scope>NUCLEOTIDE SEQUENCE [LARGE SCALE GENOMIC DNA]</scope>
    <source>
        <strain evidence="4">Benny S71-1</strain>
    </source>
</reference>
<feature type="region of interest" description="Disordered" evidence="1">
    <location>
        <begin position="1"/>
        <end position="48"/>
    </location>
</feature>
<dbReference type="SMART" id="SM00302">
    <property type="entry name" value="GED"/>
    <property type="match status" value="1"/>
</dbReference>
<dbReference type="Pfam" id="PF02212">
    <property type="entry name" value="GED"/>
    <property type="match status" value="1"/>
</dbReference>
<dbReference type="GO" id="GO:0048312">
    <property type="term" value="P:intracellular distribution of mitochondria"/>
    <property type="evidence" value="ECO:0007669"/>
    <property type="project" value="TreeGrafter"/>
</dbReference>
<dbReference type="GO" id="GO:0008017">
    <property type="term" value="F:microtubule binding"/>
    <property type="evidence" value="ECO:0007669"/>
    <property type="project" value="TreeGrafter"/>
</dbReference>
<dbReference type="PANTHER" id="PTHR11566:SF235">
    <property type="entry name" value="DYNAMIN-RELATED PROTEIN DNM1"/>
    <property type="match status" value="1"/>
</dbReference>
<dbReference type="GO" id="GO:0005739">
    <property type="term" value="C:mitochondrion"/>
    <property type="evidence" value="ECO:0007669"/>
    <property type="project" value="TreeGrafter"/>
</dbReference>
<evidence type="ECO:0000313" key="3">
    <source>
        <dbReference type="EMBL" id="RKP26884.1"/>
    </source>
</evidence>